<keyword evidence="3" id="KW-1185">Reference proteome</keyword>
<sequence>MNRNTKSTALAASVLAVALSANANLAHAGKDGYEKCQGVAKAGMNDCGANGHGCAGMAKTDGDANEWIYLPKGTCEKIVGGVVKAPKKKADAKADS</sequence>
<reference evidence="2" key="1">
    <citation type="journal article" date="2014" name="Int. J. Syst. Evol. Microbiol.">
        <title>Complete genome sequence of Corynebacterium casei LMG S-19264T (=DSM 44701T), isolated from a smear-ripened cheese.</title>
        <authorList>
            <consortium name="US DOE Joint Genome Institute (JGI-PGF)"/>
            <person name="Walter F."/>
            <person name="Albersmeier A."/>
            <person name="Kalinowski J."/>
            <person name="Ruckert C."/>
        </authorList>
    </citation>
    <scope>NUCLEOTIDE SEQUENCE</scope>
    <source>
        <strain evidence="2">KCTC 12711</strain>
    </source>
</reference>
<proteinExistence type="predicted"/>
<comment type="caution">
    <text evidence="2">The sequence shown here is derived from an EMBL/GenBank/DDBJ whole genome shotgun (WGS) entry which is preliminary data.</text>
</comment>
<feature type="signal peptide" evidence="1">
    <location>
        <begin position="1"/>
        <end position="23"/>
    </location>
</feature>
<accession>A0A918RXB8</accession>
<protein>
    <recommendedName>
        <fullName evidence="4">DUF2282 domain-containing protein</fullName>
    </recommendedName>
</protein>
<feature type="chain" id="PRO_5036880956" description="DUF2282 domain-containing protein" evidence="1">
    <location>
        <begin position="24"/>
        <end position="96"/>
    </location>
</feature>
<dbReference type="Pfam" id="PF10048">
    <property type="entry name" value="DUF2282"/>
    <property type="match status" value="1"/>
</dbReference>
<evidence type="ECO:0000256" key="1">
    <source>
        <dbReference type="SAM" id="SignalP"/>
    </source>
</evidence>
<dbReference type="EMBL" id="BMXA01000004">
    <property type="protein sequence ID" value="GHA13069.1"/>
    <property type="molecule type" value="Genomic_DNA"/>
</dbReference>
<dbReference type="AlphaFoldDB" id="A0A918RXB8"/>
<dbReference type="Proteomes" id="UP000614811">
    <property type="component" value="Unassembled WGS sequence"/>
</dbReference>
<dbReference type="InterPro" id="IPR018740">
    <property type="entry name" value="DUF2282_membr"/>
</dbReference>
<gene>
    <name evidence="2" type="ORF">GCM10008090_23470</name>
</gene>
<evidence type="ECO:0008006" key="4">
    <source>
        <dbReference type="Google" id="ProtNLM"/>
    </source>
</evidence>
<name>A0A918RXB8_9GAMM</name>
<dbReference type="RefSeq" id="WP_189401323.1">
    <property type="nucleotide sequence ID" value="NZ_BMXA01000004.1"/>
</dbReference>
<evidence type="ECO:0000313" key="3">
    <source>
        <dbReference type="Proteomes" id="UP000614811"/>
    </source>
</evidence>
<keyword evidence="1" id="KW-0732">Signal</keyword>
<reference evidence="2" key="2">
    <citation type="submission" date="2020-09" db="EMBL/GenBank/DDBJ databases">
        <authorList>
            <person name="Sun Q."/>
            <person name="Kim S."/>
        </authorList>
    </citation>
    <scope>NUCLEOTIDE SEQUENCE</scope>
    <source>
        <strain evidence="2">KCTC 12711</strain>
    </source>
</reference>
<evidence type="ECO:0000313" key="2">
    <source>
        <dbReference type="EMBL" id="GHA13069.1"/>
    </source>
</evidence>
<organism evidence="2 3">
    <name type="scientific">Arenicella chitinivorans</name>
    <dbReference type="NCBI Taxonomy" id="1329800"/>
    <lineage>
        <taxon>Bacteria</taxon>
        <taxon>Pseudomonadati</taxon>
        <taxon>Pseudomonadota</taxon>
        <taxon>Gammaproteobacteria</taxon>
        <taxon>Arenicellales</taxon>
        <taxon>Arenicellaceae</taxon>
        <taxon>Arenicella</taxon>
    </lineage>
</organism>